<keyword evidence="9 14" id="KW-0560">Oxidoreductase</keyword>
<feature type="binding site" description="axial binding residue" evidence="13">
    <location>
        <position position="436"/>
    </location>
    <ligand>
        <name>heme</name>
        <dbReference type="ChEBI" id="CHEBI:30413"/>
    </ligand>
    <ligandPart>
        <name>Fe</name>
        <dbReference type="ChEBI" id="CHEBI:18248"/>
    </ligandPart>
</feature>
<accession>A0A8H2ZZ25</accession>
<evidence type="ECO:0000256" key="4">
    <source>
        <dbReference type="ARBA" id="ARBA00010617"/>
    </source>
</evidence>
<evidence type="ECO:0000256" key="10">
    <source>
        <dbReference type="ARBA" id="ARBA00023004"/>
    </source>
</evidence>
<comment type="pathway">
    <text evidence="3">Secondary metabolite biosynthesis.</text>
</comment>
<name>A0A8H2ZZ25_9AGAM</name>
<dbReference type="InterPro" id="IPR001128">
    <property type="entry name" value="Cyt_P450"/>
</dbReference>
<evidence type="ECO:0000256" key="7">
    <source>
        <dbReference type="ARBA" id="ARBA00022723"/>
    </source>
</evidence>
<dbReference type="GO" id="GO:0020037">
    <property type="term" value="F:heme binding"/>
    <property type="evidence" value="ECO:0007669"/>
    <property type="project" value="InterPro"/>
</dbReference>
<evidence type="ECO:0000256" key="2">
    <source>
        <dbReference type="ARBA" id="ARBA00004370"/>
    </source>
</evidence>
<evidence type="ECO:0000256" key="5">
    <source>
        <dbReference type="ARBA" id="ARBA00022617"/>
    </source>
</evidence>
<evidence type="ECO:0000256" key="14">
    <source>
        <dbReference type="RuleBase" id="RU000461"/>
    </source>
</evidence>
<dbReference type="GO" id="GO:0016705">
    <property type="term" value="F:oxidoreductase activity, acting on paired donors, with incorporation or reduction of molecular oxygen"/>
    <property type="evidence" value="ECO:0007669"/>
    <property type="project" value="InterPro"/>
</dbReference>
<gene>
    <name evidence="15" type="ORF">RDB_LOCUS34597</name>
</gene>
<keyword evidence="12" id="KW-0472">Membrane</keyword>
<dbReference type="InterPro" id="IPR050364">
    <property type="entry name" value="Cytochrome_P450_fung"/>
</dbReference>
<keyword evidence="6" id="KW-0812">Transmembrane</keyword>
<evidence type="ECO:0000256" key="12">
    <source>
        <dbReference type="ARBA" id="ARBA00023136"/>
    </source>
</evidence>
<comment type="caution">
    <text evidence="15">The sequence shown here is derived from an EMBL/GenBank/DDBJ whole genome shotgun (WGS) entry which is preliminary data.</text>
</comment>
<evidence type="ECO:0000256" key="9">
    <source>
        <dbReference type="ARBA" id="ARBA00023002"/>
    </source>
</evidence>
<dbReference type="GO" id="GO:0016020">
    <property type="term" value="C:membrane"/>
    <property type="evidence" value="ECO:0007669"/>
    <property type="project" value="UniProtKB-SubCell"/>
</dbReference>
<evidence type="ECO:0000256" key="6">
    <source>
        <dbReference type="ARBA" id="ARBA00022692"/>
    </source>
</evidence>
<keyword evidence="5 13" id="KW-0349">Heme</keyword>
<comment type="subcellular location">
    <subcellularLocation>
        <location evidence="2">Membrane</location>
    </subcellularLocation>
</comment>
<evidence type="ECO:0008006" key="17">
    <source>
        <dbReference type="Google" id="ProtNLM"/>
    </source>
</evidence>
<evidence type="ECO:0000256" key="11">
    <source>
        <dbReference type="ARBA" id="ARBA00023033"/>
    </source>
</evidence>
<dbReference type="PROSITE" id="PS00086">
    <property type="entry name" value="CYTOCHROME_P450"/>
    <property type="match status" value="1"/>
</dbReference>
<dbReference type="GO" id="GO:0005506">
    <property type="term" value="F:iron ion binding"/>
    <property type="evidence" value="ECO:0007669"/>
    <property type="project" value="InterPro"/>
</dbReference>
<comment type="similarity">
    <text evidence="4 14">Belongs to the cytochrome P450 family.</text>
</comment>
<organism evidence="15 16">
    <name type="scientific">Rhizoctonia solani</name>
    <dbReference type="NCBI Taxonomy" id="456999"/>
    <lineage>
        <taxon>Eukaryota</taxon>
        <taxon>Fungi</taxon>
        <taxon>Dikarya</taxon>
        <taxon>Basidiomycota</taxon>
        <taxon>Agaricomycotina</taxon>
        <taxon>Agaricomycetes</taxon>
        <taxon>Cantharellales</taxon>
        <taxon>Ceratobasidiaceae</taxon>
        <taxon>Rhizoctonia</taxon>
    </lineage>
</organism>
<evidence type="ECO:0000256" key="13">
    <source>
        <dbReference type="PIRSR" id="PIRSR602401-1"/>
    </source>
</evidence>
<dbReference type="EMBL" id="CAJMWS010000217">
    <property type="protein sequence ID" value="CAE6381492.1"/>
    <property type="molecule type" value="Genomic_DNA"/>
</dbReference>
<dbReference type="InterPro" id="IPR036396">
    <property type="entry name" value="Cyt_P450_sf"/>
</dbReference>
<dbReference type="Proteomes" id="UP000663846">
    <property type="component" value="Unassembled WGS sequence"/>
</dbReference>
<dbReference type="InterPro" id="IPR002401">
    <property type="entry name" value="Cyt_P450_E_grp-I"/>
</dbReference>
<comment type="cofactor">
    <cofactor evidence="1 13">
        <name>heme</name>
        <dbReference type="ChEBI" id="CHEBI:30413"/>
    </cofactor>
</comment>
<dbReference type="SUPFAM" id="SSF48264">
    <property type="entry name" value="Cytochrome P450"/>
    <property type="match status" value="1"/>
</dbReference>
<evidence type="ECO:0000256" key="1">
    <source>
        <dbReference type="ARBA" id="ARBA00001971"/>
    </source>
</evidence>
<sequence length="510" mass="57548">MNQLDVAIVSIFAITMVSLKWIKSAHPKISLPPSPKSYPLLGNLPVMPVKDEHIAYRNWSRELNSDVIRIQLPGANLIIVKSARAASALLEKSSSNLLSRPKIPIIDTDLFDLTQLLALLRYGERWKHSRRLMHLSFRKSAVPMHFGTQTKHARKAATRILERPDGYVRILSRMLGSQILSCVYGYEVSSSDDEILQLAENASAHLGKALMPFNFLVNFIPWLKRVPSWFPGTGWKQTTREWSQEFVRTISLPYEHTVTQVAVGAAAHSALSQILQSFPNQGEDITEEQKDLAMWTAGSVFTAAVDSLHATLQVIILLMMVYQDVQSKAQKEIDGITEGKRLPEMSDLQDMPYTRSVILEALRWLPITPLGIPRICEDDVHHNGYTIPKGALVFGNVWAINRDEERYHDPETFLPERFLDPKTPEPVSFGFGRRICPGIHFAQSSLFINVATILSTFDIRPVQDEQGKDILPEIGLVMGALAMNPIPFQCTIRPRSDIHRRLLTDEIYAD</sequence>
<dbReference type="Pfam" id="PF00067">
    <property type="entry name" value="p450"/>
    <property type="match status" value="1"/>
</dbReference>
<keyword evidence="7 13" id="KW-0479">Metal-binding</keyword>
<evidence type="ECO:0000313" key="16">
    <source>
        <dbReference type="Proteomes" id="UP000663846"/>
    </source>
</evidence>
<keyword evidence="8" id="KW-1133">Transmembrane helix</keyword>
<dbReference type="CDD" id="cd11065">
    <property type="entry name" value="CYP64-like"/>
    <property type="match status" value="1"/>
</dbReference>
<proteinExistence type="inferred from homology"/>
<dbReference type="PANTHER" id="PTHR46300">
    <property type="entry name" value="P450, PUTATIVE (EUROFUNG)-RELATED-RELATED"/>
    <property type="match status" value="1"/>
</dbReference>
<dbReference type="GO" id="GO:0004497">
    <property type="term" value="F:monooxygenase activity"/>
    <property type="evidence" value="ECO:0007669"/>
    <property type="project" value="UniProtKB-KW"/>
</dbReference>
<evidence type="ECO:0000256" key="3">
    <source>
        <dbReference type="ARBA" id="ARBA00005179"/>
    </source>
</evidence>
<keyword evidence="11 14" id="KW-0503">Monooxygenase</keyword>
<dbReference type="PANTHER" id="PTHR46300:SF2">
    <property type="entry name" value="CYTOCHROME P450 MONOOXYGENASE ALNH-RELATED"/>
    <property type="match status" value="1"/>
</dbReference>
<keyword evidence="10 13" id="KW-0408">Iron</keyword>
<dbReference type="PRINTS" id="PR00463">
    <property type="entry name" value="EP450I"/>
</dbReference>
<dbReference type="Gene3D" id="1.10.630.10">
    <property type="entry name" value="Cytochrome P450"/>
    <property type="match status" value="1"/>
</dbReference>
<reference evidence="15" key="1">
    <citation type="submission" date="2021-01" db="EMBL/GenBank/DDBJ databases">
        <authorList>
            <person name="Kaushik A."/>
        </authorList>
    </citation>
    <scope>NUCLEOTIDE SEQUENCE</scope>
    <source>
        <strain evidence="15">AG1-1C</strain>
    </source>
</reference>
<protein>
    <recommendedName>
        <fullName evidence="17">O-methylsterigmatocystin oxidoreductase</fullName>
    </recommendedName>
</protein>
<dbReference type="InterPro" id="IPR017972">
    <property type="entry name" value="Cyt_P450_CS"/>
</dbReference>
<evidence type="ECO:0000256" key="8">
    <source>
        <dbReference type="ARBA" id="ARBA00022989"/>
    </source>
</evidence>
<evidence type="ECO:0000313" key="15">
    <source>
        <dbReference type="EMBL" id="CAE6381492.1"/>
    </source>
</evidence>
<dbReference type="AlphaFoldDB" id="A0A8H2ZZ25"/>